<evidence type="ECO:0000313" key="3">
    <source>
        <dbReference type="Proteomes" id="UP000027195"/>
    </source>
</evidence>
<keyword evidence="3" id="KW-1185">Reference proteome</keyword>
<reference evidence="3" key="1">
    <citation type="journal article" date="2014" name="Proc. Natl. Acad. Sci. U.S.A.">
        <title>Extensive sampling of basidiomycete genomes demonstrates inadequacy of the white-rot/brown-rot paradigm for wood decay fungi.</title>
        <authorList>
            <person name="Riley R."/>
            <person name="Salamov A.A."/>
            <person name="Brown D.W."/>
            <person name="Nagy L.G."/>
            <person name="Floudas D."/>
            <person name="Held B.W."/>
            <person name="Levasseur A."/>
            <person name="Lombard V."/>
            <person name="Morin E."/>
            <person name="Otillar R."/>
            <person name="Lindquist E.A."/>
            <person name="Sun H."/>
            <person name="LaButti K.M."/>
            <person name="Schmutz J."/>
            <person name="Jabbour D."/>
            <person name="Luo H."/>
            <person name="Baker S.E."/>
            <person name="Pisabarro A.G."/>
            <person name="Walton J.D."/>
            <person name="Blanchette R.A."/>
            <person name="Henrissat B."/>
            <person name="Martin F."/>
            <person name="Cullen D."/>
            <person name="Hibbett D.S."/>
            <person name="Grigoriev I.V."/>
        </authorList>
    </citation>
    <scope>NUCLEOTIDE SEQUENCE [LARGE SCALE GENOMIC DNA]</scope>
    <source>
        <strain evidence="3">FD-172 SS1</strain>
    </source>
</reference>
<dbReference type="Proteomes" id="UP000027195">
    <property type="component" value="Unassembled WGS sequence"/>
</dbReference>
<sequence>MFASVVPAPSALPKLPRVVREKKTVRFVLPGEPTSDPILGAPTRPRIKPFCQDLAALPLMPQLQTICEVRGDWIKPVRKLLPYIHVGAPIPIARPLRRPQCANVLPRRPRRIPVETLQMPVPPNPLLRAPKSRRVREEPAAFKRQPKMQSFESLLAAAAFDEDD</sequence>
<evidence type="ECO:0000313" key="2">
    <source>
        <dbReference type="EMBL" id="KDQ13680.1"/>
    </source>
</evidence>
<dbReference type="InParanoid" id="A0A067MG35"/>
<protein>
    <submittedName>
        <fullName evidence="2">Uncharacterized protein</fullName>
    </submittedName>
</protein>
<accession>A0A067MG35</accession>
<dbReference type="AlphaFoldDB" id="A0A067MG35"/>
<proteinExistence type="predicted"/>
<feature type="region of interest" description="Disordered" evidence="1">
    <location>
        <begin position="119"/>
        <end position="147"/>
    </location>
</feature>
<evidence type="ECO:0000256" key="1">
    <source>
        <dbReference type="SAM" id="MobiDB-lite"/>
    </source>
</evidence>
<gene>
    <name evidence="2" type="ORF">BOTBODRAFT_175393</name>
</gene>
<organism evidence="2 3">
    <name type="scientific">Botryobasidium botryosum (strain FD-172 SS1)</name>
    <dbReference type="NCBI Taxonomy" id="930990"/>
    <lineage>
        <taxon>Eukaryota</taxon>
        <taxon>Fungi</taxon>
        <taxon>Dikarya</taxon>
        <taxon>Basidiomycota</taxon>
        <taxon>Agaricomycotina</taxon>
        <taxon>Agaricomycetes</taxon>
        <taxon>Cantharellales</taxon>
        <taxon>Botryobasidiaceae</taxon>
        <taxon>Botryobasidium</taxon>
    </lineage>
</organism>
<dbReference type="HOGENOM" id="CLU_1610501_0_0_1"/>
<dbReference type="EMBL" id="KL198042">
    <property type="protein sequence ID" value="KDQ13680.1"/>
    <property type="molecule type" value="Genomic_DNA"/>
</dbReference>
<name>A0A067MG35_BOTB1</name>